<dbReference type="CTD" id="20241813"/>
<name>V4B700_LOTGI</name>
<protein>
    <submittedName>
        <fullName evidence="1">Uncharacterized protein</fullName>
    </submittedName>
</protein>
<accession>V4B700</accession>
<dbReference type="Proteomes" id="UP000030746">
    <property type="component" value="Unassembled WGS sequence"/>
</dbReference>
<dbReference type="HOGENOM" id="CLU_2029311_0_0_1"/>
<gene>
    <name evidence="1" type="ORF">LOTGIDRAFT_171555</name>
</gene>
<evidence type="ECO:0000313" key="1">
    <source>
        <dbReference type="EMBL" id="ESP03321.1"/>
    </source>
</evidence>
<evidence type="ECO:0000313" key="2">
    <source>
        <dbReference type="Proteomes" id="UP000030746"/>
    </source>
</evidence>
<dbReference type="KEGG" id="lgi:LOTGIDRAFT_171555"/>
<proteinExistence type="predicted"/>
<keyword evidence="2" id="KW-1185">Reference proteome</keyword>
<reference evidence="1 2" key="1">
    <citation type="journal article" date="2013" name="Nature">
        <title>Insights into bilaterian evolution from three spiralian genomes.</title>
        <authorList>
            <person name="Simakov O."/>
            <person name="Marletaz F."/>
            <person name="Cho S.J."/>
            <person name="Edsinger-Gonzales E."/>
            <person name="Havlak P."/>
            <person name="Hellsten U."/>
            <person name="Kuo D.H."/>
            <person name="Larsson T."/>
            <person name="Lv J."/>
            <person name="Arendt D."/>
            <person name="Savage R."/>
            <person name="Osoegawa K."/>
            <person name="de Jong P."/>
            <person name="Grimwood J."/>
            <person name="Chapman J.A."/>
            <person name="Shapiro H."/>
            <person name="Aerts A."/>
            <person name="Otillar R.P."/>
            <person name="Terry A.Y."/>
            <person name="Boore J.L."/>
            <person name="Grigoriev I.V."/>
            <person name="Lindberg D.R."/>
            <person name="Seaver E.C."/>
            <person name="Weisblat D.A."/>
            <person name="Putnam N.H."/>
            <person name="Rokhsar D.S."/>
        </authorList>
    </citation>
    <scope>NUCLEOTIDE SEQUENCE [LARGE SCALE GENOMIC DNA]</scope>
</reference>
<organism evidence="1 2">
    <name type="scientific">Lottia gigantea</name>
    <name type="common">Giant owl limpet</name>
    <dbReference type="NCBI Taxonomy" id="225164"/>
    <lineage>
        <taxon>Eukaryota</taxon>
        <taxon>Metazoa</taxon>
        <taxon>Spiralia</taxon>
        <taxon>Lophotrochozoa</taxon>
        <taxon>Mollusca</taxon>
        <taxon>Gastropoda</taxon>
        <taxon>Patellogastropoda</taxon>
        <taxon>Lottioidea</taxon>
        <taxon>Lottiidae</taxon>
        <taxon>Lottia</taxon>
    </lineage>
</organism>
<dbReference type="RefSeq" id="XP_009045994.1">
    <property type="nucleotide sequence ID" value="XM_009047746.1"/>
</dbReference>
<dbReference type="AlphaFoldDB" id="V4B700"/>
<sequence>MDKASEARYRRRMNFKLILIQFICLVIIGLVKSAVWIDDDEAFSQDQTKPAEQHADKRGSALDCQCCLHSFNSNCCMMCYGRRGKRGENSLAVTNFVNSACSCCAFSRSYTSGCCATCRRFR</sequence>
<dbReference type="EMBL" id="KB200049">
    <property type="protein sequence ID" value="ESP03321.1"/>
    <property type="molecule type" value="Genomic_DNA"/>
</dbReference>
<dbReference type="GeneID" id="20241813"/>